<dbReference type="GO" id="GO:0003677">
    <property type="term" value="F:DNA binding"/>
    <property type="evidence" value="ECO:0007669"/>
    <property type="project" value="UniProtKB-KW"/>
</dbReference>
<dbReference type="InterPro" id="IPR018117">
    <property type="entry name" value="C5_DNA_meth_AS"/>
</dbReference>
<dbReference type="InterPro" id="IPR029063">
    <property type="entry name" value="SAM-dependent_MTases_sf"/>
</dbReference>
<dbReference type="PROSITE" id="PS51679">
    <property type="entry name" value="SAM_MT_C5"/>
    <property type="match status" value="1"/>
</dbReference>
<dbReference type="InterPro" id="IPR043151">
    <property type="entry name" value="BAH_sf"/>
</dbReference>
<organism evidence="13 14">
    <name type="scientific">Actinidia rufa</name>
    <dbReference type="NCBI Taxonomy" id="165716"/>
    <lineage>
        <taxon>Eukaryota</taxon>
        <taxon>Viridiplantae</taxon>
        <taxon>Streptophyta</taxon>
        <taxon>Embryophyta</taxon>
        <taxon>Tracheophyta</taxon>
        <taxon>Spermatophyta</taxon>
        <taxon>Magnoliopsida</taxon>
        <taxon>eudicotyledons</taxon>
        <taxon>Gunneridae</taxon>
        <taxon>Pentapetalae</taxon>
        <taxon>asterids</taxon>
        <taxon>Ericales</taxon>
        <taxon>Actinidiaceae</taxon>
        <taxon>Actinidia</taxon>
    </lineage>
</organism>
<keyword evidence="4 9" id="KW-0808">Transferase</keyword>
<feature type="active site" evidence="9">
    <location>
        <position position="413"/>
    </location>
</feature>
<keyword evidence="7" id="KW-0539">Nucleus</keyword>
<evidence type="ECO:0000256" key="4">
    <source>
        <dbReference type="ARBA" id="ARBA00022679"/>
    </source>
</evidence>
<evidence type="ECO:0000256" key="3">
    <source>
        <dbReference type="ARBA" id="ARBA00022603"/>
    </source>
</evidence>
<evidence type="ECO:0000256" key="5">
    <source>
        <dbReference type="ARBA" id="ARBA00022691"/>
    </source>
</evidence>
<evidence type="ECO:0000259" key="11">
    <source>
        <dbReference type="PROSITE" id="PS50013"/>
    </source>
</evidence>
<dbReference type="PROSITE" id="PS50013">
    <property type="entry name" value="CHROMO_2"/>
    <property type="match status" value="1"/>
</dbReference>
<dbReference type="Pfam" id="PF00145">
    <property type="entry name" value="DNA_methylase"/>
    <property type="match status" value="1"/>
</dbReference>
<evidence type="ECO:0000256" key="7">
    <source>
        <dbReference type="ARBA" id="ARBA00023242"/>
    </source>
</evidence>
<keyword evidence="6" id="KW-0238">DNA-binding</keyword>
<dbReference type="GO" id="GO:0003886">
    <property type="term" value="F:DNA (cytosine-5-)-methyltransferase activity"/>
    <property type="evidence" value="ECO:0007669"/>
    <property type="project" value="UniProtKB-EC"/>
</dbReference>
<dbReference type="InterPro" id="IPR000953">
    <property type="entry name" value="Chromo/chromo_shadow_dom"/>
</dbReference>
<evidence type="ECO:0000256" key="8">
    <source>
        <dbReference type="ARBA" id="ARBA00047422"/>
    </source>
</evidence>
<evidence type="ECO:0000313" key="14">
    <source>
        <dbReference type="Proteomes" id="UP000585474"/>
    </source>
</evidence>
<dbReference type="GO" id="GO:0044027">
    <property type="term" value="P:negative regulation of gene expression via chromosomal CpG island methylation"/>
    <property type="evidence" value="ECO:0007669"/>
    <property type="project" value="TreeGrafter"/>
</dbReference>
<dbReference type="SMART" id="SM00298">
    <property type="entry name" value="CHROMO"/>
    <property type="match status" value="1"/>
</dbReference>
<feature type="compositionally biased region" description="Basic residues" evidence="10">
    <location>
        <begin position="682"/>
        <end position="695"/>
    </location>
</feature>
<dbReference type="AlphaFoldDB" id="A0A7J0E500"/>
<feature type="domain" description="BAH" evidence="12">
    <location>
        <begin position="104"/>
        <end position="237"/>
    </location>
</feature>
<evidence type="ECO:0000259" key="12">
    <source>
        <dbReference type="PROSITE" id="PS51038"/>
    </source>
</evidence>
<evidence type="ECO:0000256" key="2">
    <source>
        <dbReference type="ARBA" id="ARBA00011975"/>
    </source>
</evidence>
<dbReference type="GO" id="GO:0003682">
    <property type="term" value="F:chromatin binding"/>
    <property type="evidence" value="ECO:0007669"/>
    <property type="project" value="InterPro"/>
</dbReference>
<keyword evidence="13" id="KW-0812">Transmembrane</keyword>
<dbReference type="InterPro" id="IPR050390">
    <property type="entry name" value="C5-Methyltransferase"/>
</dbReference>
<comment type="subcellular location">
    <subcellularLocation>
        <location evidence="1">Nucleus</location>
    </subcellularLocation>
</comment>
<evidence type="ECO:0000256" key="1">
    <source>
        <dbReference type="ARBA" id="ARBA00004123"/>
    </source>
</evidence>
<dbReference type="InterPro" id="IPR001525">
    <property type="entry name" value="C5_MeTfrase"/>
</dbReference>
<reference evidence="13 14" key="1">
    <citation type="submission" date="2019-07" db="EMBL/GenBank/DDBJ databases">
        <title>De Novo Assembly of kiwifruit Actinidia rufa.</title>
        <authorList>
            <person name="Sugita-Konishi S."/>
            <person name="Sato K."/>
            <person name="Mori E."/>
            <person name="Abe Y."/>
            <person name="Kisaki G."/>
            <person name="Hamano K."/>
            <person name="Suezawa K."/>
            <person name="Otani M."/>
            <person name="Fukuda T."/>
            <person name="Manabe T."/>
            <person name="Gomi K."/>
            <person name="Tabuchi M."/>
            <person name="Akimitsu K."/>
            <person name="Kataoka I."/>
        </authorList>
    </citation>
    <scope>NUCLEOTIDE SEQUENCE [LARGE SCALE GENOMIC DNA]</scope>
    <source>
        <strain evidence="14">cv. Fuchu</strain>
    </source>
</reference>
<feature type="region of interest" description="Disordered" evidence="10">
    <location>
        <begin position="654"/>
        <end position="728"/>
    </location>
</feature>
<dbReference type="SUPFAM" id="SSF53335">
    <property type="entry name" value="S-adenosyl-L-methionine-dependent methyltransferases"/>
    <property type="match status" value="1"/>
</dbReference>
<dbReference type="InterPro" id="IPR023779">
    <property type="entry name" value="Chromodomain_CS"/>
</dbReference>
<proteinExistence type="inferred from homology"/>
<feature type="domain" description="Chromo" evidence="11">
    <location>
        <begin position="335"/>
        <end position="388"/>
    </location>
</feature>
<name>A0A7J0E500_9ERIC</name>
<feature type="compositionally biased region" description="Low complexity" evidence="10">
    <location>
        <begin position="668"/>
        <end position="681"/>
    </location>
</feature>
<dbReference type="Gene3D" id="2.30.30.490">
    <property type="match status" value="1"/>
</dbReference>
<dbReference type="InterPro" id="IPR001025">
    <property type="entry name" value="BAH_dom"/>
</dbReference>
<dbReference type="PROSITE" id="PS51038">
    <property type="entry name" value="BAH"/>
    <property type="match status" value="1"/>
</dbReference>
<dbReference type="Pfam" id="PF00385">
    <property type="entry name" value="Chromo"/>
    <property type="match status" value="1"/>
</dbReference>
<dbReference type="Proteomes" id="UP000585474">
    <property type="component" value="Unassembled WGS sequence"/>
</dbReference>
<accession>A0A7J0E500</accession>
<dbReference type="EMBL" id="BJWL01000001">
    <property type="protein sequence ID" value="GFY80737.1"/>
    <property type="molecule type" value="Genomic_DNA"/>
</dbReference>
<dbReference type="GO" id="GO:0005634">
    <property type="term" value="C:nucleus"/>
    <property type="evidence" value="ECO:0007669"/>
    <property type="project" value="UniProtKB-SubCell"/>
</dbReference>
<dbReference type="PANTHER" id="PTHR10629">
    <property type="entry name" value="CYTOSINE-SPECIFIC METHYLTRANSFERASE"/>
    <property type="match status" value="1"/>
</dbReference>
<dbReference type="PROSITE" id="PS00094">
    <property type="entry name" value="C5_MTASE_1"/>
    <property type="match status" value="1"/>
</dbReference>
<dbReference type="GO" id="GO:0032259">
    <property type="term" value="P:methylation"/>
    <property type="evidence" value="ECO:0007669"/>
    <property type="project" value="UniProtKB-KW"/>
</dbReference>
<feature type="region of interest" description="Disordered" evidence="10">
    <location>
        <begin position="186"/>
        <end position="210"/>
    </location>
</feature>
<evidence type="ECO:0000256" key="10">
    <source>
        <dbReference type="SAM" id="MobiDB-lite"/>
    </source>
</evidence>
<dbReference type="EC" id="2.1.1.37" evidence="2"/>
<dbReference type="CDD" id="cd18635">
    <property type="entry name" value="CD_CMT3_like"/>
    <property type="match status" value="1"/>
</dbReference>
<dbReference type="PANTHER" id="PTHR10629:SF42">
    <property type="entry name" value="DNA (CYTOSINE-5)-METHYLTRANSFERASE CMT1-RELATED"/>
    <property type="match status" value="1"/>
</dbReference>
<evidence type="ECO:0000256" key="9">
    <source>
        <dbReference type="PROSITE-ProRule" id="PRU01016"/>
    </source>
</evidence>
<keyword evidence="5 9" id="KW-0949">S-adenosyl-L-methionine</keyword>
<dbReference type="PRINTS" id="PR00105">
    <property type="entry name" value="C5METTRFRASE"/>
</dbReference>
<gene>
    <name evidence="13" type="ORF">Acr_01g0005460</name>
</gene>
<dbReference type="PROSITE" id="PS00598">
    <property type="entry name" value="CHROMO_1"/>
    <property type="match status" value="1"/>
</dbReference>
<sequence>MSRHVKHEAEDDNPPTKKAKSSSVAEDDNPLTKVAKSSLEADEVRFSGKPVPVDEARQKWPDRYQSKDKVKLAASSSRSMGVESETKEVLQARCHYNQALVDGFVFDLYDDAYVKGEEGGPDYIAKIVELFETIDRNLYFTAQWFYRADDTLDLVEKEKKLSSADLYYDDMMYSLAHFSFTTPHTGTVPPRAESDASSISDASSNTTLGDIDASKSQESRFCESMTLLDLYSGCGAMSTGLCLGASISGLKLVNRWAVDINSDASQSLKLNHPQTEVRNEGAEDFLSLLKEWEKLCKEYELVGSCRTEDSSFEENIIQNEEEEDDDGFSVQPGEFEVGKLLAVCYGDPNEVHKRGLYFKVRWRGYGPSDDTWEPVDGLSNCKESIKEFVTRGFKSKILPLPGDVDFICGGPPCQGMSGYNRFRNISQPLNDPKNHQLVVFMDIVEFLKPQYILMENVVDIVKMARGVLGSYAISRLVSMDYQARMGILAAGSFGVPQCRMRFFLWGAHCTKASAMQFKLPQYPLPTHTFVGKGIVTNEFKEILVGYENGKSCNLEKSVVLKDALYDLPEPGPTGSYQLLSLSLSTWRPPLFFANLKYSDGLYGGGYLRVHGPSLRGHIVGANLPDHLLQVPQILHRQGLQEARDHEDRLFHQQAQVQGQEDGPRRDQPQGVQPRPLPLQVQVRRRRRHRPLRRLRPPQLPLRGKSRREASVCSGQNRTEDEPPRPARRRSHRLFDGVFCTSCARLVFAPICRSSWGSRPREAPLGPASSQCPIRKLIDRFGTDRSISGTVAFSCVNFFSLEIIRK</sequence>
<dbReference type="InterPro" id="IPR023780">
    <property type="entry name" value="Chromo_domain"/>
</dbReference>
<evidence type="ECO:0000256" key="6">
    <source>
        <dbReference type="ARBA" id="ARBA00023125"/>
    </source>
</evidence>
<comment type="caution">
    <text evidence="13">The sequence shown here is derived from an EMBL/GenBank/DDBJ whole genome shotgun (WGS) entry which is preliminary data.</text>
</comment>
<protein>
    <recommendedName>
        <fullName evidence="2">DNA (cytosine-5-)-methyltransferase</fullName>
        <ecNumber evidence="2">2.1.1.37</ecNumber>
    </recommendedName>
</protein>
<feature type="compositionally biased region" description="Low complexity" evidence="10">
    <location>
        <begin position="195"/>
        <end position="204"/>
    </location>
</feature>
<feature type="region of interest" description="Disordered" evidence="10">
    <location>
        <begin position="1"/>
        <end position="36"/>
    </location>
</feature>
<keyword evidence="13" id="KW-0472">Membrane</keyword>
<comment type="catalytic activity">
    <reaction evidence="8">
        <text>a 2'-deoxycytidine in DNA + S-adenosyl-L-methionine = a 5-methyl-2'-deoxycytidine in DNA + S-adenosyl-L-homocysteine + H(+)</text>
        <dbReference type="Rhea" id="RHEA:13681"/>
        <dbReference type="Rhea" id="RHEA-COMP:11369"/>
        <dbReference type="Rhea" id="RHEA-COMP:11370"/>
        <dbReference type="ChEBI" id="CHEBI:15378"/>
        <dbReference type="ChEBI" id="CHEBI:57856"/>
        <dbReference type="ChEBI" id="CHEBI:59789"/>
        <dbReference type="ChEBI" id="CHEBI:85452"/>
        <dbReference type="ChEBI" id="CHEBI:85454"/>
        <dbReference type="EC" id="2.1.1.37"/>
    </reaction>
</comment>
<keyword evidence="3 9" id="KW-0489">Methyltransferase</keyword>
<dbReference type="SUPFAM" id="SSF54160">
    <property type="entry name" value="Chromo domain-like"/>
    <property type="match status" value="1"/>
</dbReference>
<dbReference type="Gene3D" id="3.40.50.150">
    <property type="entry name" value="Vaccinia Virus protein VP39"/>
    <property type="match status" value="1"/>
</dbReference>
<dbReference type="OrthoDB" id="5376140at2759"/>
<comment type="similarity">
    <text evidence="9">Belongs to the class I-like SAM-binding methyltransferase superfamily. C5-methyltransferase family.</text>
</comment>
<keyword evidence="14" id="KW-1185">Reference proteome</keyword>
<evidence type="ECO:0000313" key="13">
    <source>
        <dbReference type="EMBL" id="GFY80737.1"/>
    </source>
</evidence>
<dbReference type="InterPro" id="IPR016197">
    <property type="entry name" value="Chromo-like_dom_sf"/>
</dbReference>